<evidence type="ECO:0000256" key="7">
    <source>
        <dbReference type="SAM" id="MobiDB-lite"/>
    </source>
</evidence>
<keyword evidence="11" id="KW-1185">Reference proteome</keyword>
<dbReference type="Pfam" id="PF00307">
    <property type="entry name" value="CH"/>
    <property type="match status" value="2"/>
</dbReference>
<dbReference type="SMART" id="SM01184">
    <property type="entry name" value="efhand_Ca_insen"/>
    <property type="match status" value="1"/>
</dbReference>
<keyword evidence="5" id="KW-0009">Actin-binding</keyword>
<dbReference type="Proteomes" id="UP001165289">
    <property type="component" value="Unassembled WGS sequence"/>
</dbReference>
<evidence type="ECO:0000313" key="10">
    <source>
        <dbReference type="EMBL" id="KAI6659265.1"/>
    </source>
</evidence>
<evidence type="ECO:0000256" key="6">
    <source>
        <dbReference type="SAM" id="Coils"/>
    </source>
</evidence>
<dbReference type="PROSITE" id="PS00020">
    <property type="entry name" value="ACTININ_2"/>
    <property type="match status" value="1"/>
</dbReference>
<gene>
    <name evidence="10" type="ORF">LOD99_14938</name>
</gene>
<keyword evidence="2" id="KW-0479">Metal-binding</keyword>
<protein>
    <submittedName>
        <fullName evidence="10">Alpha-actinin, sarcomeric isoform X1</fullName>
    </submittedName>
</protein>
<evidence type="ECO:0000256" key="4">
    <source>
        <dbReference type="ARBA" id="ARBA00022837"/>
    </source>
</evidence>
<dbReference type="Pfam" id="PF00435">
    <property type="entry name" value="Spectrin"/>
    <property type="match status" value="4"/>
</dbReference>
<keyword evidence="4" id="KW-0106">Calcium</keyword>
<dbReference type="PANTHER" id="PTHR11915">
    <property type="entry name" value="SPECTRIN/FILAMIN RELATED CYTOSKELETAL PROTEIN"/>
    <property type="match status" value="1"/>
</dbReference>
<dbReference type="InterPro" id="IPR001715">
    <property type="entry name" value="CH_dom"/>
</dbReference>
<dbReference type="CDD" id="cd00051">
    <property type="entry name" value="EFh"/>
    <property type="match status" value="1"/>
</dbReference>
<dbReference type="FunFam" id="1.10.238.10:FF:000004">
    <property type="entry name" value="Actinin alpha 1"/>
    <property type="match status" value="1"/>
</dbReference>
<dbReference type="CDD" id="cd00176">
    <property type="entry name" value="SPEC"/>
    <property type="match status" value="2"/>
</dbReference>
<dbReference type="FunFam" id="1.10.418.10:FF:000036">
    <property type="entry name" value="Actinin alpha 1"/>
    <property type="match status" value="1"/>
</dbReference>
<dbReference type="SMART" id="SM00033">
    <property type="entry name" value="CH"/>
    <property type="match status" value="2"/>
</dbReference>
<dbReference type="SUPFAM" id="SSF47576">
    <property type="entry name" value="Calponin-homology domain, CH-domain"/>
    <property type="match status" value="1"/>
</dbReference>
<evidence type="ECO:0000259" key="9">
    <source>
        <dbReference type="PROSITE" id="PS50222"/>
    </source>
</evidence>
<dbReference type="PROSITE" id="PS00019">
    <property type="entry name" value="ACTININ_1"/>
    <property type="match status" value="1"/>
</dbReference>
<dbReference type="PROSITE" id="PS50021">
    <property type="entry name" value="CH"/>
    <property type="match status" value="2"/>
</dbReference>
<reference evidence="10 11" key="1">
    <citation type="journal article" date="2023" name="BMC Biol.">
        <title>The compact genome of the sponge Oopsacas minuta (Hexactinellida) is lacking key metazoan core genes.</title>
        <authorList>
            <person name="Santini S."/>
            <person name="Schenkelaars Q."/>
            <person name="Jourda C."/>
            <person name="Duchesne M."/>
            <person name="Belahbib H."/>
            <person name="Rocher C."/>
            <person name="Selva M."/>
            <person name="Riesgo A."/>
            <person name="Vervoort M."/>
            <person name="Leys S.P."/>
            <person name="Kodjabachian L."/>
            <person name="Le Bivic A."/>
            <person name="Borchiellini C."/>
            <person name="Claverie J.M."/>
            <person name="Renard E."/>
        </authorList>
    </citation>
    <scope>NUCLEOTIDE SEQUENCE [LARGE SCALE GENOMIC DNA]</scope>
    <source>
        <strain evidence="10">SPO-2</strain>
    </source>
</reference>
<dbReference type="SMART" id="SM00054">
    <property type="entry name" value="EFh"/>
    <property type="match status" value="2"/>
</dbReference>
<dbReference type="InterPro" id="IPR002048">
    <property type="entry name" value="EF_hand_dom"/>
</dbReference>
<dbReference type="CDD" id="cd21216">
    <property type="entry name" value="CH_ACTN_rpt2"/>
    <property type="match status" value="1"/>
</dbReference>
<dbReference type="Gene3D" id="1.10.418.10">
    <property type="entry name" value="Calponin-like domain"/>
    <property type="match status" value="2"/>
</dbReference>
<dbReference type="CDD" id="cd21214">
    <property type="entry name" value="CH_ACTN_rpt1"/>
    <property type="match status" value="1"/>
</dbReference>
<keyword evidence="3" id="KW-0677">Repeat</keyword>
<dbReference type="SUPFAM" id="SSF46966">
    <property type="entry name" value="Spectrin repeat"/>
    <property type="match status" value="4"/>
</dbReference>
<dbReference type="SUPFAM" id="SSF47473">
    <property type="entry name" value="EF-hand"/>
    <property type="match status" value="1"/>
</dbReference>
<organism evidence="10 11">
    <name type="scientific">Oopsacas minuta</name>
    <dbReference type="NCBI Taxonomy" id="111878"/>
    <lineage>
        <taxon>Eukaryota</taxon>
        <taxon>Metazoa</taxon>
        <taxon>Porifera</taxon>
        <taxon>Hexactinellida</taxon>
        <taxon>Hexasterophora</taxon>
        <taxon>Lyssacinosida</taxon>
        <taxon>Leucopsacidae</taxon>
        <taxon>Oopsacas</taxon>
    </lineage>
</organism>
<proteinExistence type="inferred from homology"/>
<feature type="domain" description="Calponin-homology (CH)" evidence="8">
    <location>
        <begin position="145"/>
        <end position="251"/>
    </location>
</feature>
<dbReference type="EMBL" id="JAKMXF010000066">
    <property type="protein sequence ID" value="KAI6659265.1"/>
    <property type="molecule type" value="Genomic_DNA"/>
</dbReference>
<dbReference type="InterPro" id="IPR018159">
    <property type="entry name" value="Spectrin/alpha-actinin"/>
</dbReference>
<evidence type="ECO:0000256" key="2">
    <source>
        <dbReference type="ARBA" id="ARBA00022723"/>
    </source>
</evidence>
<accession>A0AAV7KEC4</accession>
<sequence>MSISDESALGDSGLHAPTLDKTDGKQDPLWQKIQKKTFTAWCNIHLKKQGVQIVEIDRDFRDGRSLLKLLQVISGEKISPPERGNLRIHLVNNVRKALDFLKSKDMKLVGMHAEDIVDGNLTMTLGMIWTIILRFAIKDISVGEMSAKDGLLLWCQRKTKGYKHVNVQNFHMSFRDGLAFCALIHRHRPDLIDFESLKKGNDMENLALAFDVAATHLDIPRMLDVEDMLSSIKPDEKAVMTYVSSYYHAFSSTQQAETAAKRIGKVLTVNQENEKMMHYYETLATDLLEWINQKIPEFQNHSRESSLAGATEQLENFRTYMRTQKPPKAAEKAQLETHYNTLQTKLRISSRPAYTPTDGKTVSDVAEAWRRLEHVEKEFEEFLLSELKRLERLEVIAGRFELKASKHEEWMQGKPEKLIDNQFIGLSLAEVTGLKRQHEAFMSDTDTHGLRLQKLHEMANELEKQQYFNSESIKRRAENIETDWTNLQNLAQVRKEAIELAIKEQQHLDQLRLEFAKKASALDTWMIELEEDLTDSIKAHSIQEVEELLTEHQQVCEQVVDKRQQLEELEDIQGRLDRGSDETNPYTSLTYESLKSRFDLLQGEGLQEREERLRQEMENQQSNETLRIQFSEGANKFGPWLESKSLELTQLGLSITGSLEDHKQRLFDFSQELADSKVTLDDLENINATLQTKLVFDNPHTEFKIETIRTSWEAVQLQIGRSINEIDNQILIRDETGVSEEQLEEFRKSFQYFDKDKSCRLDKFEFRSCLLSLGYKLCAEGEEDPELDSLLHKVDPNETGFIALEAFIDFMTQETVDKDTAEQVAESFKILAGDKPFIMPDEIKRELPDVQAEYCLKHMSPYTAPGAPEGALDYSDFASALYGASDL</sequence>
<feature type="domain" description="Calponin-homology (CH)" evidence="8">
    <location>
        <begin position="32"/>
        <end position="136"/>
    </location>
</feature>
<dbReference type="SMART" id="SM00150">
    <property type="entry name" value="SPEC"/>
    <property type="match status" value="3"/>
</dbReference>
<dbReference type="InterPro" id="IPR036872">
    <property type="entry name" value="CH_dom_sf"/>
</dbReference>
<evidence type="ECO:0000256" key="3">
    <source>
        <dbReference type="ARBA" id="ARBA00022737"/>
    </source>
</evidence>
<dbReference type="GO" id="GO:0005509">
    <property type="term" value="F:calcium ion binding"/>
    <property type="evidence" value="ECO:0007669"/>
    <property type="project" value="InterPro"/>
</dbReference>
<name>A0AAV7KEC4_9METZ</name>
<comment type="caution">
    <text evidence="10">The sequence shown here is derived from an EMBL/GenBank/DDBJ whole genome shotgun (WGS) entry which is preliminary data.</text>
</comment>
<dbReference type="Pfam" id="PF08726">
    <property type="entry name" value="EFhand_Ca_insen"/>
    <property type="match status" value="1"/>
</dbReference>
<evidence type="ECO:0000256" key="5">
    <source>
        <dbReference type="ARBA" id="ARBA00023203"/>
    </source>
</evidence>
<dbReference type="FunFam" id="1.10.418.10:FF:000001">
    <property type="entry name" value="Actinin alpha 1"/>
    <property type="match status" value="1"/>
</dbReference>
<dbReference type="InterPro" id="IPR014837">
    <property type="entry name" value="EF-hand_Ca_insen"/>
</dbReference>
<dbReference type="AlphaFoldDB" id="A0AAV7KEC4"/>
<evidence type="ECO:0000256" key="1">
    <source>
        <dbReference type="ARBA" id="ARBA00010255"/>
    </source>
</evidence>
<feature type="domain" description="EF-hand" evidence="9">
    <location>
        <begin position="741"/>
        <end position="776"/>
    </location>
</feature>
<dbReference type="InterPro" id="IPR011992">
    <property type="entry name" value="EF-hand-dom_pair"/>
</dbReference>
<comment type="similarity">
    <text evidence="1">Belongs to the alpha-actinin family.</text>
</comment>
<dbReference type="Gene3D" id="1.20.58.60">
    <property type="match status" value="4"/>
</dbReference>
<feature type="region of interest" description="Disordered" evidence="7">
    <location>
        <begin position="1"/>
        <end position="25"/>
    </location>
</feature>
<dbReference type="Gene3D" id="1.10.238.10">
    <property type="entry name" value="EF-hand"/>
    <property type="match status" value="2"/>
</dbReference>
<keyword evidence="6" id="KW-0175">Coiled coil</keyword>
<feature type="domain" description="EF-hand" evidence="9">
    <location>
        <begin position="782"/>
        <end position="817"/>
    </location>
</feature>
<evidence type="ECO:0000259" key="8">
    <source>
        <dbReference type="PROSITE" id="PS50021"/>
    </source>
</evidence>
<dbReference type="InterPro" id="IPR002017">
    <property type="entry name" value="Spectrin_repeat"/>
</dbReference>
<dbReference type="InterPro" id="IPR001589">
    <property type="entry name" value="Actinin_actin-bd_CS"/>
</dbReference>
<dbReference type="PROSITE" id="PS50222">
    <property type="entry name" value="EF_HAND_2"/>
    <property type="match status" value="2"/>
</dbReference>
<dbReference type="GO" id="GO:0003779">
    <property type="term" value="F:actin binding"/>
    <property type="evidence" value="ECO:0007669"/>
    <property type="project" value="UniProtKB-KW"/>
</dbReference>
<feature type="coiled-coil region" evidence="6">
    <location>
        <begin position="542"/>
        <end position="572"/>
    </location>
</feature>
<evidence type="ECO:0000313" key="11">
    <source>
        <dbReference type="Proteomes" id="UP001165289"/>
    </source>
</evidence>